<gene>
    <name evidence="6" type="ORF">KP78_25510</name>
</gene>
<dbReference type="AlphaFoldDB" id="A0A0C2V7T6"/>
<dbReference type="InterPro" id="IPR054613">
    <property type="entry name" value="Peptidase_S78_dom"/>
</dbReference>
<dbReference type="RefSeq" id="WP_041089263.1">
    <property type="nucleotide sequence ID" value="NZ_JXRP01000018.1"/>
</dbReference>
<evidence type="ECO:0000256" key="4">
    <source>
        <dbReference type="SAM" id="MobiDB-lite"/>
    </source>
</evidence>
<keyword evidence="2" id="KW-0645">Protease</keyword>
<feature type="domain" description="Prohead serine protease" evidence="5">
    <location>
        <begin position="36"/>
        <end position="112"/>
    </location>
</feature>
<feature type="compositionally biased region" description="Basic and acidic residues" evidence="4">
    <location>
        <begin position="179"/>
        <end position="191"/>
    </location>
</feature>
<organism evidence="6 7">
    <name type="scientific">Jeotgalibacillus soli</name>
    <dbReference type="NCBI Taxonomy" id="889306"/>
    <lineage>
        <taxon>Bacteria</taxon>
        <taxon>Bacillati</taxon>
        <taxon>Bacillota</taxon>
        <taxon>Bacilli</taxon>
        <taxon>Bacillales</taxon>
        <taxon>Caryophanaceae</taxon>
        <taxon>Jeotgalibacillus</taxon>
    </lineage>
</organism>
<evidence type="ECO:0000256" key="2">
    <source>
        <dbReference type="ARBA" id="ARBA00022670"/>
    </source>
</evidence>
<reference evidence="6 7" key="1">
    <citation type="submission" date="2015-01" db="EMBL/GenBank/DDBJ databases">
        <title>Genome sequencing of Jeotgalibacillus soli.</title>
        <authorList>
            <person name="Goh K.M."/>
            <person name="Chan K.-G."/>
            <person name="Yaakop A.S."/>
            <person name="Ee R."/>
            <person name="Gan H.M."/>
            <person name="Chan C.S."/>
        </authorList>
    </citation>
    <scope>NUCLEOTIDE SEQUENCE [LARGE SCALE GENOMIC DNA]</scope>
    <source>
        <strain evidence="6 7">P9</strain>
    </source>
</reference>
<sequence>MEMAIYGLAMPFNQFYWNYNSQTNTYELELTNYEVTELWKEIPLTLEHNKYWTIGRTGKNLSVLLNPAGVFFKLVPDTPESFKAYKDVKEGFLRHCSVTFLRHKSREFVEECKIQSLARIMNLNHNFIVEEHNEVLVHEICLTNSPGNKATFCTTDRNDMRLKGVKWDVYESEGAEGDATSHDGRNDGKSS</sequence>
<name>A0A0C2V7T6_9BACL</name>
<keyword evidence="3" id="KW-0378">Hydrolase</keyword>
<protein>
    <recommendedName>
        <fullName evidence="5">Prohead serine protease domain-containing protein</fullName>
    </recommendedName>
</protein>
<evidence type="ECO:0000313" key="6">
    <source>
        <dbReference type="EMBL" id="KIL45007.1"/>
    </source>
</evidence>
<accession>A0A0C2V7T6</accession>
<dbReference type="Proteomes" id="UP000031938">
    <property type="component" value="Unassembled WGS sequence"/>
</dbReference>
<evidence type="ECO:0000256" key="1">
    <source>
        <dbReference type="ARBA" id="ARBA00022612"/>
    </source>
</evidence>
<feature type="region of interest" description="Disordered" evidence="4">
    <location>
        <begin position="172"/>
        <end position="191"/>
    </location>
</feature>
<keyword evidence="7" id="KW-1185">Reference proteome</keyword>
<evidence type="ECO:0000259" key="5">
    <source>
        <dbReference type="Pfam" id="PF04586"/>
    </source>
</evidence>
<dbReference type="GO" id="GO:0008233">
    <property type="term" value="F:peptidase activity"/>
    <property type="evidence" value="ECO:0007669"/>
    <property type="project" value="UniProtKB-KW"/>
</dbReference>
<dbReference type="EMBL" id="JXRP01000018">
    <property type="protein sequence ID" value="KIL45007.1"/>
    <property type="molecule type" value="Genomic_DNA"/>
</dbReference>
<dbReference type="GO" id="GO:0006508">
    <property type="term" value="P:proteolysis"/>
    <property type="evidence" value="ECO:0007669"/>
    <property type="project" value="UniProtKB-KW"/>
</dbReference>
<evidence type="ECO:0000313" key="7">
    <source>
        <dbReference type="Proteomes" id="UP000031938"/>
    </source>
</evidence>
<evidence type="ECO:0000256" key="3">
    <source>
        <dbReference type="ARBA" id="ARBA00022801"/>
    </source>
</evidence>
<proteinExistence type="predicted"/>
<dbReference type="STRING" id="889306.KP78_25510"/>
<dbReference type="PATRIC" id="fig|889306.3.peg.2565"/>
<comment type="caution">
    <text evidence="6">The sequence shown here is derived from an EMBL/GenBank/DDBJ whole genome shotgun (WGS) entry which is preliminary data.</text>
</comment>
<keyword evidence="1" id="KW-1188">Viral release from host cell</keyword>
<dbReference type="Pfam" id="PF04586">
    <property type="entry name" value="Peptidase_S78"/>
    <property type="match status" value="1"/>
</dbReference>
<dbReference type="OrthoDB" id="2608560at2"/>